<gene>
    <name evidence="3" type="ORF">RM844_08345</name>
</gene>
<sequence length="187" mass="20650">MTTPDSEAQRPRISDADREEALEVLREGMAEGRISPDTLLQRVELIMAARHPDELAEVLHDLPDRRAPRSDGWLLTSVTRISAFQHRLRLAWRAERLPQLVLPLPGPKPLAIGRAAGSGLRLNDASVSRYHAQLRGTAAGWTLRDLGSANGTWVNGRRVTDTVPVRAGDQLRFGAVSYRLVAREPGT</sequence>
<dbReference type="InterPro" id="IPR012551">
    <property type="entry name" value="DUF1707_SHOCT-like"/>
</dbReference>
<evidence type="ECO:0000259" key="2">
    <source>
        <dbReference type="PROSITE" id="PS50006"/>
    </source>
</evidence>
<dbReference type="SUPFAM" id="SSF49879">
    <property type="entry name" value="SMAD/FHA domain"/>
    <property type="match status" value="1"/>
</dbReference>
<accession>A0ABU2JNK6</accession>
<keyword evidence="1" id="KW-0597">Phosphoprotein</keyword>
<keyword evidence="4" id="KW-1185">Reference proteome</keyword>
<dbReference type="Pfam" id="PF00498">
    <property type="entry name" value="FHA"/>
    <property type="match status" value="1"/>
</dbReference>
<comment type="caution">
    <text evidence="3">The sequence shown here is derived from an EMBL/GenBank/DDBJ whole genome shotgun (WGS) entry which is preliminary data.</text>
</comment>
<dbReference type="EMBL" id="JAVREO010000004">
    <property type="protein sequence ID" value="MDT0266304.1"/>
    <property type="molecule type" value="Genomic_DNA"/>
</dbReference>
<evidence type="ECO:0000256" key="1">
    <source>
        <dbReference type="ARBA" id="ARBA00022553"/>
    </source>
</evidence>
<dbReference type="Pfam" id="PF08044">
    <property type="entry name" value="DUF1707"/>
    <property type="match status" value="1"/>
</dbReference>
<dbReference type="PROSITE" id="PS50006">
    <property type="entry name" value="FHA_DOMAIN"/>
    <property type="match status" value="1"/>
</dbReference>
<proteinExistence type="predicted"/>
<dbReference type="PANTHER" id="PTHR23308">
    <property type="entry name" value="NUCLEAR INHIBITOR OF PROTEIN PHOSPHATASE-1"/>
    <property type="match status" value="1"/>
</dbReference>
<dbReference type="SMART" id="SM00240">
    <property type="entry name" value="FHA"/>
    <property type="match status" value="1"/>
</dbReference>
<feature type="domain" description="FHA" evidence="2">
    <location>
        <begin position="110"/>
        <end position="159"/>
    </location>
</feature>
<organism evidence="3 4">
    <name type="scientific">Streptomyces chisholmiae</name>
    <dbReference type="NCBI Taxonomy" id="3075540"/>
    <lineage>
        <taxon>Bacteria</taxon>
        <taxon>Bacillati</taxon>
        <taxon>Actinomycetota</taxon>
        <taxon>Actinomycetes</taxon>
        <taxon>Kitasatosporales</taxon>
        <taxon>Streptomycetaceae</taxon>
        <taxon>Streptomyces</taxon>
    </lineage>
</organism>
<dbReference type="InterPro" id="IPR050923">
    <property type="entry name" value="Cell_Proc_Reg/RNA_Proc"/>
</dbReference>
<evidence type="ECO:0000313" key="4">
    <source>
        <dbReference type="Proteomes" id="UP001183410"/>
    </source>
</evidence>
<dbReference type="Gene3D" id="2.60.200.20">
    <property type="match status" value="1"/>
</dbReference>
<dbReference type="InterPro" id="IPR000253">
    <property type="entry name" value="FHA_dom"/>
</dbReference>
<dbReference type="Proteomes" id="UP001183410">
    <property type="component" value="Unassembled WGS sequence"/>
</dbReference>
<dbReference type="InterPro" id="IPR008984">
    <property type="entry name" value="SMAD_FHA_dom_sf"/>
</dbReference>
<name>A0ABU2JNK6_9ACTN</name>
<evidence type="ECO:0000313" key="3">
    <source>
        <dbReference type="EMBL" id="MDT0266304.1"/>
    </source>
</evidence>
<dbReference type="CDD" id="cd00060">
    <property type="entry name" value="FHA"/>
    <property type="match status" value="1"/>
</dbReference>
<dbReference type="RefSeq" id="WP_311666321.1">
    <property type="nucleotide sequence ID" value="NZ_JAVREO010000004.1"/>
</dbReference>
<protein>
    <submittedName>
        <fullName evidence="3">DUF1707 and FHA domain-containing protein</fullName>
    </submittedName>
</protein>
<reference evidence="4" key="1">
    <citation type="submission" date="2023-07" db="EMBL/GenBank/DDBJ databases">
        <title>30 novel species of actinomycetes from the DSMZ collection.</title>
        <authorList>
            <person name="Nouioui I."/>
        </authorList>
    </citation>
    <scope>NUCLEOTIDE SEQUENCE [LARGE SCALE GENOMIC DNA]</scope>
    <source>
        <strain evidence="4">DSM 44915</strain>
    </source>
</reference>